<name>A0A5B8XYG5_9DELT</name>
<dbReference type="Proteomes" id="UP000321595">
    <property type="component" value="Chromosome"/>
</dbReference>
<dbReference type="SMART" id="SM00487">
    <property type="entry name" value="DEXDc"/>
    <property type="match status" value="1"/>
</dbReference>
<sequence length="823" mass="90140">MIELPIDEIEVAVRRAVAAPKPMIVTAPTGSGKSTRLPIWLSEGGARVLVIEPRRVACRALATFLAEQRGESVGEAIGYTVRFDDRCGPNTRVHFVTPGVALNLLGAGSFEYDHVIVDEFHERGWQVDLAVMLLRRRCEERLVLMSATLDATELVQRIDANVLEAGGRTYPVDISYAGEVVQPTPVDLTVRVARAVKAALQSTDGDILVFLPGKREINDAEQALRSQVGGAELVQVHGSLPPEHMTRALRDRRPDEPRQVFLATNVAETSLTLPNVRAVIDSGLVRMQIHRGGRNALALVPVSRASMDQRAGRAGRVSAGVCLRLWDERWIPSATTRPEIERVELNDAVLAATRAGVPLDDLADCPWITPPPEFSLERACAHLKAAGIVDGTQALTDYGVRLGELPVSVFEARILHDPPEGLRATVADVVALMQTHGALLLPAPAAVGELRRELFWACTNEVDEALVALRHGDASKHRLNASALKEARLAATRFRGLLGCARLNAQGDSDAPLATEELARHILGRVPEAAYVLRERAKNKRAFGKGEPWSNGEVEVRIVPWEPHDAERRLIKELPLAGALLDQFWIGEESGTGVNGVGRMLIPCRPRVLAELELGNVDVANITVNHGRVVATVRRELAGVVLDEGEEVLRGEALCEAAAGLILEGRLMKRTDARERIADAFHLWRILAAWHATDDTLHWDLAELKSRPVPDEVDWLAERLSVVGVERSDDLALLEGEDVAPDVAALSGVPDWELQTLRDDFPRTLKYMDGLYACEVYPASRKVLLKPMDASARRVGPPARGQVPRFRGFKVIFSSASREVMIR</sequence>
<dbReference type="PANTHER" id="PTHR43519:SF1">
    <property type="entry name" value="ATP-DEPENDENT RNA HELICASE HRPB"/>
    <property type="match status" value="1"/>
</dbReference>
<dbReference type="InterPro" id="IPR014001">
    <property type="entry name" value="Helicase_ATP-bd"/>
</dbReference>
<dbReference type="RefSeq" id="WP_146960938.1">
    <property type="nucleotide sequence ID" value="NZ_CP042467.1"/>
</dbReference>
<dbReference type="Pfam" id="PF00270">
    <property type="entry name" value="DEAD"/>
    <property type="match status" value="1"/>
</dbReference>
<dbReference type="PANTHER" id="PTHR43519">
    <property type="entry name" value="ATP-DEPENDENT RNA HELICASE HRPB"/>
    <property type="match status" value="1"/>
</dbReference>
<evidence type="ECO:0000313" key="8">
    <source>
        <dbReference type="Proteomes" id="UP000321595"/>
    </source>
</evidence>
<dbReference type="GO" id="GO:0005524">
    <property type="term" value="F:ATP binding"/>
    <property type="evidence" value="ECO:0007669"/>
    <property type="project" value="UniProtKB-KW"/>
</dbReference>
<evidence type="ECO:0000313" key="7">
    <source>
        <dbReference type="EMBL" id="QED28479.1"/>
    </source>
</evidence>
<evidence type="ECO:0000256" key="2">
    <source>
        <dbReference type="ARBA" id="ARBA00022801"/>
    </source>
</evidence>
<dbReference type="InterPro" id="IPR027417">
    <property type="entry name" value="P-loop_NTPase"/>
</dbReference>
<reference evidence="7 8" key="1">
    <citation type="submission" date="2019-08" db="EMBL/GenBank/DDBJ databases">
        <authorList>
            <person name="Liang Q."/>
        </authorList>
    </citation>
    <scope>NUCLEOTIDE SEQUENCE [LARGE SCALE GENOMIC DNA]</scope>
    <source>
        <strain evidence="7 8">V1718</strain>
    </source>
</reference>
<dbReference type="PROSITE" id="PS51194">
    <property type="entry name" value="HELICASE_CTER"/>
    <property type="match status" value="1"/>
</dbReference>
<dbReference type="CDD" id="cd18791">
    <property type="entry name" value="SF2_C_RHA"/>
    <property type="match status" value="1"/>
</dbReference>
<dbReference type="Gene3D" id="1.10.10.2130">
    <property type="entry name" value="DEAH helicase family, winged-helix domain"/>
    <property type="match status" value="1"/>
</dbReference>
<feature type="domain" description="Helicase C-terminal" evidence="6">
    <location>
        <begin position="195"/>
        <end position="363"/>
    </location>
</feature>
<dbReference type="Pfam" id="PF00271">
    <property type="entry name" value="Helicase_C"/>
    <property type="match status" value="1"/>
</dbReference>
<organism evidence="7 8">
    <name type="scientific">Microvenator marinus</name>
    <dbReference type="NCBI Taxonomy" id="2600177"/>
    <lineage>
        <taxon>Bacteria</taxon>
        <taxon>Deltaproteobacteria</taxon>
        <taxon>Bradymonadales</taxon>
        <taxon>Microvenatoraceae</taxon>
        <taxon>Microvenator</taxon>
    </lineage>
</organism>
<feature type="domain" description="Helicase ATP-binding" evidence="5">
    <location>
        <begin position="14"/>
        <end position="167"/>
    </location>
</feature>
<proteinExistence type="predicted"/>
<dbReference type="AlphaFoldDB" id="A0A5B8XYG5"/>
<dbReference type="CDD" id="cd17917">
    <property type="entry name" value="DEXHc_RHA-like"/>
    <property type="match status" value="1"/>
</dbReference>
<dbReference type="SUPFAM" id="SSF52540">
    <property type="entry name" value="P-loop containing nucleoside triphosphate hydrolases"/>
    <property type="match status" value="1"/>
</dbReference>
<dbReference type="OrthoDB" id="9805617at2"/>
<dbReference type="GO" id="GO:0003676">
    <property type="term" value="F:nucleic acid binding"/>
    <property type="evidence" value="ECO:0007669"/>
    <property type="project" value="InterPro"/>
</dbReference>
<dbReference type="InterPro" id="IPR001650">
    <property type="entry name" value="Helicase_C-like"/>
</dbReference>
<protein>
    <submittedName>
        <fullName evidence="7">ATP-dependent RNA helicase</fullName>
    </submittedName>
</protein>
<gene>
    <name evidence="7" type="ORF">FRD01_14810</name>
</gene>
<dbReference type="GO" id="GO:0016787">
    <property type="term" value="F:hydrolase activity"/>
    <property type="evidence" value="ECO:0007669"/>
    <property type="project" value="UniProtKB-KW"/>
</dbReference>
<dbReference type="KEGG" id="bbae:FRD01_14810"/>
<keyword evidence="3 7" id="KW-0347">Helicase</keyword>
<evidence type="ECO:0000259" key="6">
    <source>
        <dbReference type="PROSITE" id="PS51194"/>
    </source>
</evidence>
<evidence type="ECO:0000256" key="3">
    <source>
        <dbReference type="ARBA" id="ARBA00022806"/>
    </source>
</evidence>
<dbReference type="GO" id="GO:0004386">
    <property type="term" value="F:helicase activity"/>
    <property type="evidence" value="ECO:0007669"/>
    <property type="project" value="UniProtKB-KW"/>
</dbReference>
<evidence type="ECO:0000256" key="4">
    <source>
        <dbReference type="ARBA" id="ARBA00022840"/>
    </source>
</evidence>
<dbReference type="InterPro" id="IPR011545">
    <property type="entry name" value="DEAD/DEAH_box_helicase_dom"/>
</dbReference>
<accession>A0A5B8XYG5</accession>
<keyword evidence="1" id="KW-0547">Nucleotide-binding</keyword>
<keyword evidence="8" id="KW-1185">Reference proteome</keyword>
<keyword evidence="2" id="KW-0378">Hydrolase</keyword>
<evidence type="ECO:0000256" key="1">
    <source>
        <dbReference type="ARBA" id="ARBA00022741"/>
    </source>
</evidence>
<dbReference type="InterPro" id="IPR042035">
    <property type="entry name" value="DEAH_win-hel_dom"/>
</dbReference>
<dbReference type="SMART" id="SM00490">
    <property type="entry name" value="HELICc"/>
    <property type="match status" value="1"/>
</dbReference>
<keyword evidence="4" id="KW-0067">ATP-binding</keyword>
<dbReference type="Gene3D" id="3.40.50.300">
    <property type="entry name" value="P-loop containing nucleotide triphosphate hydrolases"/>
    <property type="match status" value="2"/>
</dbReference>
<dbReference type="PROSITE" id="PS51192">
    <property type="entry name" value="HELICASE_ATP_BIND_1"/>
    <property type="match status" value="1"/>
</dbReference>
<evidence type="ECO:0000259" key="5">
    <source>
        <dbReference type="PROSITE" id="PS51192"/>
    </source>
</evidence>
<dbReference type="EMBL" id="CP042467">
    <property type="protein sequence ID" value="QED28479.1"/>
    <property type="molecule type" value="Genomic_DNA"/>
</dbReference>